<dbReference type="RefSeq" id="WP_420069582.1">
    <property type="nucleotide sequence ID" value="NZ_JBCHKQ010000002.1"/>
</dbReference>
<proteinExistence type="predicted"/>
<sequence>MDNKTRKTIEQFQKTETTEHYVYKKLAATIKGENRKILEKIADDEEKHAKIWQKYTGKNTKPSKLKAFFYIILAKLISFTFAIKLMEKNEEKAEKAYKTIIEEIPEAKTIMQEENQHEEQLTAMLDEERLDYIGSMVLGINDALVELTGALAGLSFALQNTSLIGLTGLITGISASLSMAASEYLSTRSEKTGKSPIKAALYTGSIYLMTVILLVLPYFLFESYMTALAVTLATAILIILIFTFFISIVKEEKLIKLFLEMTLVSLGVAIASFGIGILARTLFNIEIQ</sequence>
<keyword evidence="3 5" id="KW-1133">Transmembrane helix</keyword>
<dbReference type="Proteomes" id="UP001466331">
    <property type="component" value="Unassembled WGS sequence"/>
</dbReference>
<dbReference type="CDD" id="cd02431">
    <property type="entry name" value="Ferritin_CCC1_C"/>
    <property type="match status" value="1"/>
</dbReference>
<evidence type="ECO:0000256" key="2">
    <source>
        <dbReference type="ARBA" id="ARBA00022692"/>
    </source>
</evidence>
<dbReference type="InterPro" id="IPR039376">
    <property type="entry name" value="Ferritin_CCC1_N"/>
</dbReference>
<gene>
    <name evidence="6" type="ORF">WKV44_06240</name>
</gene>
<keyword evidence="2 5" id="KW-0812">Transmembrane</keyword>
<dbReference type="InterPro" id="IPR008217">
    <property type="entry name" value="Ccc1_fam"/>
</dbReference>
<keyword evidence="4 5" id="KW-0472">Membrane</keyword>
<feature type="transmembrane region" description="Helical" evidence="5">
    <location>
        <begin position="227"/>
        <end position="249"/>
    </location>
</feature>
<organism evidence="6 7">
    <name type="scientific">Rarispira pelagica</name>
    <dbReference type="NCBI Taxonomy" id="3141764"/>
    <lineage>
        <taxon>Bacteria</taxon>
        <taxon>Pseudomonadati</taxon>
        <taxon>Spirochaetota</taxon>
        <taxon>Spirochaetia</taxon>
        <taxon>Winmispirales</taxon>
        <taxon>Winmispiraceae</taxon>
        <taxon>Rarispira</taxon>
    </lineage>
</organism>
<dbReference type="Pfam" id="PF01988">
    <property type="entry name" value="VIT1"/>
    <property type="match status" value="1"/>
</dbReference>
<reference evidence="6 7" key="1">
    <citation type="submission" date="2024-03" db="EMBL/GenBank/DDBJ databases">
        <title>Ignisphaera cupida sp. nov., a hyperthermophilic hydrolytic archaeon from a hot spring of Kamchatka, and proposal of Ignisphaeraceae fam. nov.</title>
        <authorList>
            <person name="Podosokorskaya O.A."/>
            <person name="Elcheninov A.G."/>
            <person name="Maltseva A.I."/>
            <person name="Zayulina K.S."/>
            <person name="Novikov A."/>
            <person name="Merkel A.Y."/>
        </authorList>
    </citation>
    <scope>NUCLEOTIDE SEQUENCE [LARGE SCALE GENOMIC DNA]</scope>
    <source>
        <strain evidence="6 7">38H-sp</strain>
    </source>
</reference>
<feature type="transmembrane region" description="Helical" evidence="5">
    <location>
        <begin position="199"/>
        <end position="221"/>
    </location>
</feature>
<feature type="transmembrane region" description="Helical" evidence="5">
    <location>
        <begin position="67"/>
        <end position="86"/>
    </location>
</feature>
<evidence type="ECO:0000256" key="4">
    <source>
        <dbReference type="ARBA" id="ARBA00023136"/>
    </source>
</evidence>
<name>A0ABU9UCF5_9SPIR</name>
<dbReference type="InterPro" id="IPR009078">
    <property type="entry name" value="Ferritin-like_SF"/>
</dbReference>
<accession>A0ABU9UCF5</accession>
<evidence type="ECO:0000256" key="3">
    <source>
        <dbReference type="ARBA" id="ARBA00022989"/>
    </source>
</evidence>
<feature type="transmembrane region" description="Helical" evidence="5">
    <location>
        <begin position="163"/>
        <end position="187"/>
    </location>
</feature>
<keyword evidence="7" id="KW-1185">Reference proteome</keyword>
<feature type="transmembrane region" description="Helical" evidence="5">
    <location>
        <begin position="261"/>
        <end position="283"/>
    </location>
</feature>
<comment type="subcellular location">
    <subcellularLocation>
        <location evidence="1">Endomembrane system</location>
        <topology evidence="1">Multi-pass membrane protein</topology>
    </subcellularLocation>
</comment>
<dbReference type="EMBL" id="JBCHKQ010000002">
    <property type="protein sequence ID" value="MEM5948136.1"/>
    <property type="molecule type" value="Genomic_DNA"/>
</dbReference>
<evidence type="ECO:0000313" key="7">
    <source>
        <dbReference type="Proteomes" id="UP001466331"/>
    </source>
</evidence>
<dbReference type="SUPFAM" id="SSF47240">
    <property type="entry name" value="Ferritin-like"/>
    <property type="match status" value="1"/>
</dbReference>
<evidence type="ECO:0000313" key="6">
    <source>
        <dbReference type="EMBL" id="MEM5948136.1"/>
    </source>
</evidence>
<comment type="caution">
    <text evidence="6">The sequence shown here is derived from an EMBL/GenBank/DDBJ whole genome shotgun (WGS) entry which is preliminary data.</text>
</comment>
<dbReference type="CDD" id="cd01044">
    <property type="entry name" value="Ferritin_CCC1_N"/>
    <property type="match status" value="1"/>
</dbReference>
<evidence type="ECO:0000256" key="5">
    <source>
        <dbReference type="SAM" id="Phobius"/>
    </source>
</evidence>
<protein>
    <submittedName>
        <fullName evidence="6">VIT1/CCC1 transporter family protein</fullName>
    </submittedName>
</protein>
<evidence type="ECO:0000256" key="1">
    <source>
        <dbReference type="ARBA" id="ARBA00004127"/>
    </source>
</evidence>